<dbReference type="EMBL" id="JBHTLX010000008">
    <property type="protein sequence ID" value="MFD1247619.1"/>
    <property type="molecule type" value="Genomic_DNA"/>
</dbReference>
<evidence type="ECO:0000256" key="1">
    <source>
        <dbReference type="SAM" id="SignalP"/>
    </source>
</evidence>
<proteinExistence type="predicted"/>
<name>A0ABW3VZH5_9ACTN</name>
<keyword evidence="1" id="KW-0732">Signal</keyword>
<feature type="chain" id="PRO_5045575827" evidence="1">
    <location>
        <begin position="21"/>
        <end position="386"/>
    </location>
</feature>
<dbReference type="InterPro" id="IPR011042">
    <property type="entry name" value="6-blade_b-propeller_TolB-like"/>
</dbReference>
<dbReference type="Gene3D" id="2.120.10.30">
    <property type="entry name" value="TolB, C-terminal domain"/>
    <property type="match status" value="1"/>
</dbReference>
<sequence>MSRRTSGVVAGLALVAVAAAGCGQGGNRSDVDVMSSSATASPTGSVVDGKVVFTIDGVPDVVATVARGLDTPWGIDFLPDGRAIVTERPGRVLLVTAPKVEGGKPTETGGQVTEIGRIPGVAASGESGLLGVAVSPTFASDATLYFYVCTAKDNRVVRVKLDGDTLGAPEPILTGIPTGQRHDGGRLAFGPDGFLYVTTGETGDAQLARDRKSLAGKILRITADGKPAPDNPFGTAVWSWGHRNVEGLAFDPQGSLWASEFGDSKADELNRILPGQDYGWPVVEGKGGPKRYTQPDLTWAPDEASPSGLAYAGGYLWMGALRGERLWRIKVADGQVSDPTAYFEGEYGRLRTVVRAPDGRLWLTTSNRDGRGKPGAEDDRILLIEP</sequence>
<dbReference type="InterPro" id="IPR012938">
    <property type="entry name" value="Glc/Sorbosone_DH"/>
</dbReference>
<organism evidence="3 4">
    <name type="scientific">Nocardioides ginsengisoli</name>
    <dbReference type="NCBI Taxonomy" id="363868"/>
    <lineage>
        <taxon>Bacteria</taxon>
        <taxon>Bacillati</taxon>
        <taxon>Actinomycetota</taxon>
        <taxon>Actinomycetes</taxon>
        <taxon>Propionibacteriales</taxon>
        <taxon>Nocardioidaceae</taxon>
        <taxon>Nocardioides</taxon>
    </lineage>
</organism>
<dbReference type="PANTHER" id="PTHR19328:SF13">
    <property type="entry name" value="HIPL1 PROTEIN"/>
    <property type="match status" value="1"/>
</dbReference>
<feature type="signal peptide" evidence="1">
    <location>
        <begin position="1"/>
        <end position="20"/>
    </location>
</feature>
<reference evidence="4" key="1">
    <citation type="journal article" date="2019" name="Int. J. Syst. Evol. Microbiol.">
        <title>The Global Catalogue of Microorganisms (GCM) 10K type strain sequencing project: providing services to taxonomists for standard genome sequencing and annotation.</title>
        <authorList>
            <consortium name="The Broad Institute Genomics Platform"/>
            <consortium name="The Broad Institute Genome Sequencing Center for Infectious Disease"/>
            <person name="Wu L."/>
            <person name="Ma J."/>
        </authorList>
    </citation>
    <scope>NUCLEOTIDE SEQUENCE [LARGE SCALE GENOMIC DNA]</scope>
    <source>
        <strain evidence="4">CCUG 52478</strain>
    </source>
</reference>
<dbReference type="PANTHER" id="PTHR19328">
    <property type="entry name" value="HEDGEHOG-INTERACTING PROTEIN"/>
    <property type="match status" value="1"/>
</dbReference>
<evidence type="ECO:0000313" key="3">
    <source>
        <dbReference type="EMBL" id="MFD1247619.1"/>
    </source>
</evidence>
<dbReference type="Pfam" id="PF07995">
    <property type="entry name" value="GSDH"/>
    <property type="match status" value="1"/>
</dbReference>
<gene>
    <name evidence="3" type="ORF">ACFQ3F_07455</name>
</gene>
<dbReference type="Proteomes" id="UP001597229">
    <property type="component" value="Unassembled WGS sequence"/>
</dbReference>
<evidence type="ECO:0000259" key="2">
    <source>
        <dbReference type="Pfam" id="PF07995"/>
    </source>
</evidence>
<accession>A0ABW3VZH5</accession>
<dbReference type="InterPro" id="IPR011041">
    <property type="entry name" value="Quinoprot_gluc/sorb_DH_b-prop"/>
</dbReference>
<keyword evidence="4" id="KW-1185">Reference proteome</keyword>
<dbReference type="SUPFAM" id="SSF50952">
    <property type="entry name" value="Soluble quinoprotein glucose dehydrogenase"/>
    <property type="match status" value="1"/>
</dbReference>
<protein>
    <submittedName>
        <fullName evidence="3">Sorbosone dehydrogenase family protein</fullName>
    </submittedName>
</protein>
<dbReference type="PROSITE" id="PS51257">
    <property type="entry name" value="PROKAR_LIPOPROTEIN"/>
    <property type="match status" value="1"/>
</dbReference>
<comment type="caution">
    <text evidence="3">The sequence shown here is derived from an EMBL/GenBank/DDBJ whole genome shotgun (WGS) entry which is preliminary data.</text>
</comment>
<feature type="domain" description="Glucose/Sorbosone dehydrogenase" evidence="2">
    <location>
        <begin position="69"/>
        <end position="371"/>
    </location>
</feature>
<evidence type="ECO:0000313" key="4">
    <source>
        <dbReference type="Proteomes" id="UP001597229"/>
    </source>
</evidence>
<dbReference type="RefSeq" id="WP_367920876.1">
    <property type="nucleotide sequence ID" value="NZ_BAABAC010000037.1"/>
</dbReference>